<feature type="compositionally biased region" description="Low complexity" evidence="1">
    <location>
        <begin position="601"/>
        <end position="615"/>
    </location>
</feature>
<dbReference type="PANTHER" id="PTHR11439">
    <property type="entry name" value="GAG-POL-RELATED RETROTRANSPOSON"/>
    <property type="match status" value="1"/>
</dbReference>
<dbReference type="InterPro" id="IPR013103">
    <property type="entry name" value="RVT_2"/>
</dbReference>
<accession>A0AAV1NHG5</accession>
<dbReference type="InterPro" id="IPR057670">
    <property type="entry name" value="SH3_retrovirus"/>
</dbReference>
<sequence length="688" mass="75648">MSHMRVFGCVAYAHVPDTERRKLDKKAMKLRFMGYANNAKGYRLLDEEKRRILIRRDVIFMNLTSAGKRKWKYPVQRRKYPSILMNGKHHLTRPLSVNLLEKAAESGSLQRDMDMMSLLTKSRQELEILAVYVDDLILITESTESMDELKQALKRRYKMKDMGELSYILVISVVQDRAKKCVFLHQKHYIETILQKYGMNNANPITTPADANVKLRKDDCVSKPVNPSTYQSMVGSLLYAAMDTRPDIAQAVSVVSKFNANPNTVAVKRILRYMKGTVNLALKYEQSESGTLIGFSDTDRAGDQDDRCSTTGNVFFLSGGAVSWFSKKQSATEAKYIALSQGAQEESFDNIYISTLSPLPTAVAINKLTMPSIGPSFFTLGVVMVTVISAQPTTMITTTTEINDQNSSMTDNITLSGFTTEPTSHTPNSTSNITSMFNGTTMSINNTSTFTPGTTKKGNESSTTATMTTPMALSPSQSAMSTTTKGKTTTTATPLQSSGDKTGIIVLVVIIIIAVVFLIACLFAKKRGRRYSVDFNSRPDDTNIPLSTMQPEMTADSASQNGLKTFESTEASAKEAQEPETKPLVQEEQKAEADRSAGDLSAESAAPAPSAGSSEGKSKEEVVEQSPPAPVEPKVEEKTDDEGDISNKTSVESLKETNENNSNNADVTQRKDWKLANIFWDVSLDSPV</sequence>
<feature type="compositionally biased region" description="Polar residues" evidence="1">
    <location>
        <begin position="544"/>
        <end position="571"/>
    </location>
</feature>
<name>A0AAV1NHG5_SCOSC</name>
<organism evidence="5 6">
    <name type="scientific">Scomber scombrus</name>
    <name type="common">Atlantic mackerel</name>
    <name type="synonym">Scomber vernalis</name>
    <dbReference type="NCBI Taxonomy" id="13677"/>
    <lineage>
        <taxon>Eukaryota</taxon>
        <taxon>Metazoa</taxon>
        <taxon>Chordata</taxon>
        <taxon>Craniata</taxon>
        <taxon>Vertebrata</taxon>
        <taxon>Euteleostomi</taxon>
        <taxon>Actinopterygii</taxon>
        <taxon>Neopterygii</taxon>
        <taxon>Teleostei</taxon>
        <taxon>Neoteleostei</taxon>
        <taxon>Acanthomorphata</taxon>
        <taxon>Pelagiaria</taxon>
        <taxon>Scombriformes</taxon>
        <taxon>Scombridae</taxon>
        <taxon>Scomber</taxon>
    </lineage>
</organism>
<reference evidence="5 6" key="1">
    <citation type="submission" date="2024-01" db="EMBL/GenBank/DDBJ databases">
        <authorList>
            <person name="Alioto T."/>
            <person name="Alioto T."/>
            <person name="Gomez Garrido J."/>
        </authorList>
    </citation>
    <scope>NUCLEOTIDE SEQUENCE [LARGE SCALE GENOMIC DNA]</scope>
</reference>
<feature type="domain" description="Retroviral polymerase SH3-like" evidence="4">
    <location>
        <begin position="9"/>
        <end position="62"/>
    </location>
</feature>
<dbReference type="AlphaFoldDB" id="A0AAV1NHG5"/>
<feature type="transmembrane region" description="Helical" evidence="2">
    <location>
        <begin position="504"/>
        <end position="524"/>
    </location>
</feature>
<dbReference type="Pfam" id="PF07727">
    <property type="entry name" value="RVT_2"/>
    <property type="match status" value="1"/>
</dbReference>
<dbReference type="EMBL" id="CAWUFR010000034">
    <property type="protein sequence ID" value="CAK6958625.1"/>
    <property type="molecule type" value="Genomic_DNA"/>
</dbReference>
<evidence type="ECO:0000259" key="3">
    <source>
        <dbReference type="Pfam" id="PF07727"/>
    </source>
</evidence>
<feature type="compositionally biased region" description="Low complexity" evidence="1">
    <location>
        <begin position="462"/>
        <end position="475"/>
    </location>
</feature>
<feature type="compositionally biased region" description="Low complexity" evidence="1">
    <location>
        <begin position="482"/>
        <end position="493"/>
    </location>
</feature>
<protein>
    <submittedName>
        <fullName evidence="5">Unnamed protein product</fullName>
    </submittedName>
</protein>
<keyword evidence="2" id="KW-0812">Transmembrane</keyword>
<comment type="caution">
    <text evidence="5">The sequence shown here is derived from an EMBL/GenBank/DDBJ whole genome shotgun (WGS) entry which is preliminary data.</text>
</comment>
<evidence type="ECO:0000256" key="2">
    <source>
        <dbReference type="SAM" id="Phobius"/>
    </source>
</evidence>
<dbReference type="Pfam" id="PF25597">
    <property type="entry name" value="SH3_retrovirus"/>
    <property type="match status" value="1"/>
</dbReference>
<feature type="region of interest" description="Disordered" evidence="1">
    <location>
        <begin position="533"/>
        <end position="672"/>
    </location>
</feature>
<feature type="compositionally biased region" description="Polar residues" evidence="1">
    <location>
        <begin position="447"/>
        <end position="456"/>
    </location>
</feature>
<evidence type="ECO:0000313" key="5">
    <source>
        <dbReference type="EMBL" id="CAK6958625.1"/>
    </source>
</evidence>
<dbReference type="CDD" id="cd09272">
    <property type="entry name" value="RNase_HI_RT_Ty1"/>
    <property type="match status" value="1"/>
</dbReference>
<keyword evidence="6" id="KW-1185">Reference proteome</keyword>
<evidence type="ECO:0000259" key="4">
    <source>
        <dbReference type="Pfam" id="PF25597"/>
    </source>
</evidence>
<proteinExistence type="predicted"/>
<keyword evidence="2" id="KW-0472">Membrane</keyword>
<feature type="domain" description="Reverse transcriptase Ty1/copia-type" evidence="3">
    <location>
        <begin position="127"/>
        <end position="209"/>
    </location>
</feature>
<gene>
    <name evidence="5" type="ORF">FSCOSCO3_A035447</name>
</gene>
<dbReference type="PANTHER" id="PTHR11439:SF483">
    <property type="entry name" value="PEPTIDE SYNTHASE GLIP-LIKE, PUTATIVE (AFU_ORTHOLOGUE AFUA_3G12920)-RELATED"/>
    <property type="match status" value="1"/>
</dbReference>
<feature type="compositionally biased region" description="Basic and acidic residues" evidence="1">
    <location>
        <begin position="572"/>
        <end position="597"/>
    </location>
</feature>
<keyword evidence="2" id="KW-1133">Transmembrane helix</keyword>
<dbReference type="Proteomes" id="UP001314229">
    <property type="component" value="Unassembled WGS sequence"/>
</dbReference>
<feature type="region of interest" description="Disordered" evidence="1">
    <location>
        <begin position="447"/>
        <end position="497"/>
    </location>
</feature>
<evidence type="ECO:0000313" key="6">
    <source>
        <dbReference type="Proteomes" id="UP001314229"/>
    </source>
</evidence>
<evidence type="ECO:0000256" key="1">
    <source>
        <dbReference type="SAM" id="MobiDB-lite"/>
    </source>
</evidence>